<keyword evidence="4 8" id="KW-1133">Transmembrane helix</keyword>
<sequence length="643" mass="75176">MDKLAAEFILRPASAETVDPTPTTAADAVNGTIVKHLQSINNKFVINIVQHIDNVYHFHNLIFYISEKLNLNSAGGTDFFNRFWLKFPLVPRIIVRNNNSSANSSTSIRSLISTPSLVMIFTTHHTDPIMEVASQGLKGMRWLKTIFVLFPYLSSSEYHDNFDTFTQFSNIFRDVLHWAWAKQFINTFLLTINNNVYQLHPYPKLSILNKTQQWRTWDFYRQYNNNMMGYPLSTPIFDDMPRVFRGADQKTVYGTSAKLFQGFLQFVNATMLDTTANLTIKSFDLPNLLELVAQGVYETLIHSYTDLVGNYSVSFSYPIGINDWCLMVPYRNDSLQELYVREALQDNIWLLLILTMLYVSFAIWLCTPQRPRDLSAALMQCICSLTNSPPIFILRSAARRMRYLYMVLSIMGLVASNMYISKMTSYFTSAPPQRQLNTVQDIIDANLRILVQEFEYNALSSRLEQFPTRFLKQVNIADANFIQQHRDLLNATYGYFVSSDRWDTIVMLQKHLRVPVFRLTQICTGPFYHVFPMHLDSHLRSPFQNFILISQESGLGLYWKWEAFWEALYMGAIRMIIVHEQPQPLSMSFFSSMMRTWCLGLVLAGFVFVLEMKWHQLVLKEYFLKLWNRLRRILRRRRSIRRK</sequence>
<dbReference type="eggNOG" id="ENOG502T7C7">
    <property type="taxonomic scope" value="Eukaryota"/>
</dbReference>
<protein>
    <recommendedName>
        <fullName evidence="11">Ionotropic glutamate receptor C-terminal domain-containing protein</fullName>
    </recommendedName>
</protein>
<feature type="transmembrane region" description="Helical" evidence="8">
    <location>
        <begin position="589"/>
        <end position="610"/>
    </location>
</feature>
<evidence type="ECO:0000256" key="7">
    <source>
        <dbReference type="ARBA" id="ARBA00023180"/>
    </source>
</evidence>
<keyword evidence="3 8" id="KW-0812">Transmembrane</keyword>
<dbReference type="AlphaFoldDB" id="B4LQ06"/>
<evidence type="ECO:0000313" key="10">
    <source>
        <dbReference type="Proteomes" id="UP000008792"/>
    </source>
</evidence>
<reference evidence="9 10" key="1">
    <citation type="journal article" date="2007" name="Nature">
        <title>Evolution of genes and genomes on the Drosophila phylogeny.</title>
        <authorList>
            <consortium name="Drosophila 12 Genomes Consortium"/>
            <person name="Clark A.G."/>
            <person name="Eisen M.B."/>
            <person name="Smith D.R."/>
            <person name="Bergman C.M."/>
            <person name="Oliver B."/>
            <person name="Markow T.A."/>
            <person name="Kaufman T.C."/>
            <person name="Kellis M."/>
            <person name="Gelbart W."/>
            <person name="Iyer V.N."/>
            <person name="Pollard D.A."/>
            <person name="Sackton T.B."/>
            <person name="Larracuente A.M."/>
            <person name="Singh N.D."/>
            <person name="Abad J.P."/>
            <person name="Abt D.N."/>
            <person name="Adryan B."/>
            <person name="Aguade M."/>
            <person name="Akashi H."/>
            <person name="Anderson W.W."/>
            <person name="Aquadro C.F."/>
            <person name="Ardell D.H."/>
            <person name="Arguello R."/>
            <person name="Artieri C.G."/>
            <person name="Barbash D.A."/>
            <person name="Barker D."/>
            <person name="Barsanti P."/>
            <person name="Batterham P."/>
            <person name="Batzoglou S."/>
            <person name="Begun D."/>
            <person name="Bhutkar A."/>
            <person name="Blanco E."/>
            <person name="Bosak S.A."/>
            <person name="Bradley R.K."/>
            <person name="Brand A.D."/>
            <person name="Brent M.R."/>
            <person name="Brooks A.N."/>
            <person name="Brown R.H."/>
            <person name="Butlin R.K."/>
            <person name="Caggese C."/>
            <person name="Calvi B.R."/>
            <person name="Bernardo de Carvalho A."/>
            <person name="Caspi A."/>
            <person name="Castrezana S."/>
            <person name="Celniker S.E."/>
            <person name="Chang J.L."/>
            <person name="Chapple C."/>
            <person name="Chatterji S."/>
            <person name="Chinwalla A."/>
            <person name="Civetta A."/>
            <person name="Clifton S.W."/>
            <person name="Comeron J.M."/>
            <person name="Costello J.C."/>
            <person name="Coyne J.A."/>
            <person name="Daub J."/>
            <person name="David R.G."/>
            <person name="Delcher A.L."/>
            <person name="Delehaunty K."/>
            <person name="Do C.B."/>
            <person name="Ebling H."/>
            <person name="Edwards K."/>
            <person name="Eickbush T."/>
            <person name="Evans J.D."/>
            <person name="Filipski A."/>
            <person name="Findeiss S."/>
            <person name="Freyhult E."/>
            <person name="Fulton L."/>
            <person name="Fulton R."/>
            <person name="Garcia A.C."/>
            <person name="Gardiner A."/>
            <person name="Garfield D.A."/>
            <person name="Garvin B.E."/>
            <person name="Gibson G."/>
            <person name="Gilbert D."/>
            <person name="Gnerre S."/>
            <person name="Godfrey J."/>
            <person name="Good R."/>
            <person name="Gotea V."/>
            <person name="Gravely B."/>
            <person name="Greenberg A.J."/>
            <person name="Griffiths-Jones S."/>
            <person name="Gross S."/>
            <person name="Guigo R."/>
            <person name="Gustafson E.A."/>
            <person name="Haerty W."/>
            <person name="Hahn M.W."/>
            <person name="Halligan D.L."/>
            <person name="Halpern A.L."/>
            <person name="Halter G.M."/>
            <person name="Han M.V."/>
            <person name="Heger A."/>
            <person name="Hillier L."/>
            <person name="Hinrichs A.S."/>
            <person name="Holmes I."/>
            <person name="Hoskins R.A."/>
            <person name="Hubisz M.J."/>
            <person name="Hultmark D."/>
            <person name="Huntley M.A."/>
            <person name="Jaffe D.B."/>
            <person name="Jagadeeshan S."/>
            <person name="Jeck W.R."/>
            <person name="Johnson J."/>
            <person name="Jones C.D."/>
            <person name="Jordan W.C."/>
            <person name="Karpen G.H."/>
            <person name="Kataoka E."/>
            <person name="Keightley P.D."/>
            <person name="Kheradpour P."/>
            <person name="Kirkness E.F."/>
            <person name="Koerich L.B."/>
            <person name="Kristiansen K."/>
            <person name="Kudrna D."/>
            <person name="Kulathinal R.J."/>
            <person name="Kumar S."/>
            <person name="Kwok R."/>
            <person name="Lander E."/>
            <person name="Langley C.H."/>
            <person name="Lapoint R."/>
            <person name="Lazzaro B.P."/>
            <person name="Lee S.J."/>
            <person name="Levesque L."/>
            <person name="Li R."/>
            <person name="Lin C.F."/>
            <person name="Lin M.F."/>
            <person name="Lindblad-Toh K."/>
            <person name="Llopart A."/>
            <person name="Long M."/>
            <person name="Low L."/>
            <person name="Lozovsky E."/>
            <person name="Lu J."/>
            <person name="Luo M."/>
            <person name="Machado C.A."/>
            <person name="Makalowski W."/>
            <person name="Marzo M."/>
            <person name="Matsuda M."/>
            <person name="Matzkin L."/>
            <person name="McAllister B."/>
            <person name="McBride C.S."/>
            <person name="McKernan B."/>
            <person name="McKernan K."/>
            <person name="Mendez-Lago M."/>
            <person name="Minx P."/>
            <person name="Mollenhauer M.U."/>
            <person name="Montooth K."/>
            <person name="Mount S.M."/>
            <person name="Mu X."/>
            <person name="Myers E."/>
            <person name="Negre B."/>
            <person name="Newfeld S."/>
            <person name="Nielsen R."/>
            <person name="Noor M.A."/>
            <person name="O'Grady P."/>
            <person name="Pachter L."/>
            <person name="Papaceit M."/>
            <person name="Parisi M.J."/>
            <person name="Parisi M."/>
            <person name="Parts L."/>
            <person name="Pedersen J.S."/>
            <person name="Pesole G."/>
            <person name="Phillippy A.M."/>
            <person name="Ponting C.P."/>
            <person name="Pop M."/>
            <person name="Porcelli D."/>
            <person name="Powell J.R."/>
            <person name="Prohaska S."/>
            <person name="Pruitt K."/>
            <person name="Puig M."/>
            <person name="Quesneville H."/>
            <person name="Ram K.R."/>
            <person name="Rand D."/>
            <person name="Rasmussen M.D."/>
            <person name="Reed L.K."/>
            <person name="Reenan R."/>
            <person name="Reily A."/>
            <person name="Remington K.A."/>
            <person name="Rieger T.T."/>
            <person name="Ritchie M.G."/>
            <person name="Robin C."/>
            <person name="Rogers Y.H."/>
            <person name="Rohde C."/>
            <person name="Rozas J."/>
            <person name="Rubenfield M.J."/>
            <person name="Ruiz A."/>
            <person name="Russo S."/>
            <person name="Salzberg S.L."/>
            <person name="Sanchez-Gracia A."/>
            <person name="Saranga D.J."/>
            <person name="Sato H."/>
            <person name="Schaeffer S.W."/>
            <person name="Schatz M.C."/>
            <person name="Schlenke T."/>
            <person name="Schwartz R."/>
            <person name="Segarra C."/>
            <person name="Singh R.S."/>
            <person name="Sirot L."/>
            <person name="Sirota M."/>
            <person name="Sisneros N.B."/>
            <person name="Smith C.D."/>
            <person name="Smith T.F."/>
            <person name="Spieth J."/>
            <person name="Stage D.E."/>
            <person name="Stark A."/>
            <person name="Stephan W."/>
            <person name="Strausberg R.L."/>
            <person name="Strempel S."/>
            <person name="Sturgill D."/>
            <person name="Sutton G."/>
            <person name="Sutton G.G."/>
            <person name="Tao W."/>
            <person name="Teichmann S."/>
            <person name="Tobari Y.N."/>
            <person name="Tomimura Y."/>
            <person name="Tsolas J.M."/>
            <person name="Valente V.L."/>
            <person name="Venter E."/>
            <person name="Venter J.C."/>
            <person name="Vicario S."/>
            <person name="Vieira F.G."/>
            <person name="Vilella A.J."/>
            <person name="Villasante A."/>
            <person name="Walenz B."/>
            <person name="Wang J."/>
            <person name="Wasserman M."/>
            <person name="Watts T."/>
            <person name="Wilson D."/>
            <person name="Wilson R.K."/>
            <person name="Wing R.A."/>
            <person name="Wolfner M.F."/>
            <person name="Wong A."/>
            <person name="Wong G.K."/>
            <person name="Wu C.I."/>
            <person name="Wu G."/>
            <person name="Yamamoto D."/>
            <person name="Yang H.P."/>
            <person name="Yang S.P."/>
            <person name="Yorke J.A."/>
            <person name="Yoshida K."/>
            <person name="Zdobnov E."/>
            <person name="Zhang P."/>
            <person name="Zhang Y."/>
            <person name="Zimin A.V."/>
            <person name="Baldwin J."/>
            <person name="Abdouelleil A."/>
            <person name="Abdulkadir J."/>
            <person name="Abebe A."/>
            <person name="Abera B."/>
            <person name="Abreu J."/>
            <person name="Acer S.C."/>
            <person name="Aftuck L."/>
            <person name="Alexander A."/>
            <person name="An P."/>
            <person name="Anderson E."/>
            <person name="Anderson S."/>
            <person name="Arachi H."/>
            <person name="Azer M."/>
            <person name="Bachantsang P."/>
            <person name="Barry A."/>
            <person name="Bayul T."/>
            <person name="Berlin A."/>
            <person name="Bessette D."/>
            <person name="Bloom T."/>
            <person name="Blye J."/>
            <person name="Boguslavskiy L."/>
            <person name="Bonnet C."/>
            <person name="Boukhgalter B."/>
            <person name="Bourzgui I."/>
            <person name="Brown A."/>
            <person name="Cahill P."/>
            <person name="Channer S."/>
            <person name="Cheshatsang Y."/>
            <person name="Chuda L."/>
            <person name="Citroen M."/>
            <person name="Collymore A."/>
            <person name="Cooke P."/>
            <person name="Costello M."/>
            <person name="D'Aco K."/>
            <person name="Daza R."/>
            <person name="De Haan G."/>
            <person name="DeGray S."/>
            <person name="DeMaso C."/>
            <person name="Dhargay N."/>
            <person name="Dooley K."/>
            <person name="Dooley E."/>
            <person name="Doricent M."/>
            <person name="Dorje P."/>
            <person name="Dorjee K."/>
            <person name="Dupes A."/>
            <person name="Elong R."/>
            <person name="Falk J."/>
            <person name="Farina A."/>
            <person name="Faro S."/>
            <person name="Ferguson D."/>
            <person name="Fisher S."/>
            <person name="Foley C.D."/>
            <person name="Franke A."/>
            <person name="Friedrich D."/>
            <person name="Gadbois L."/>
            <person name="Gearin G."/>
            <person name="Gearin C.R."/>
            <person name="Giannoukos G."/>
            <person name="Goode T."/>
            <person name="Graham J."/>
            <person name="Grandbois E."/>
            <person name="Grewal S."/>
            <person name="Gyaltsen K."/>
            <person name="Hafez N."/>
            <person name="Hagos B."/>
            <person name="Hall J."/>
            <person name="Henson C."/>
            <person name="Hollinger A."/>
            <person name="Honan T."/>
            <person name="Huard M.D."/>
            <person name="Hughes L."/>
            <person name="Hurhula B."/>
            <person name="Husby M.E."/>
            <person name="Kamat A."/>
            <person name="Kanga B."/>
            <person name="Kashin S."/>
            <person name="Khazanovich D."/>
            <person name="Kisner P."/>
            <person name="Lance K."/>
            <person name="Lara M."/>
            <person name="Lee W."/>
            <person name="Lennon N."/>
            <person name="Letendre F."/>
            <person name="LeVine R."/>
            <person name="Lipovsky A."/>
            <person name="Liu X."/>
            <person name="Liu J."/>
            <person name="Liu S."/>
            <person name="Lokyitsang T."/>
            <person name="Lokyitsang Y."/>
            <person name="Lubonja R."/>
            <person name="Lui A."/>
            <person name="MacDonald P."/>
            <person name="Magnisalis V."/>
            <person name="Maru K."/>
            <person name="Matthews C."/>
            <person name="McCusker W."/>
            <person name="McDonough S."/>
            <person name="Mehta T."/>
            <person name="Meldrim J."/>
            <person name="Meneus L."/>
            <person name="Mihai O."/>
            <person name="Mihalev A."/>
            <person name="Mihova T."/>
            <person name="Mittelman R."/>
            <person name="Mlenga V."/>
            <person name="Montmayeur A."/>
            <person name="Mulrain L."/>
            <person name="Navidi A."/>
            <person name="Naylor J."/>
            <person name="Negash T."/>
            <person name="Nguyen T."/>
            <person name="Nguyen N."/>
            <person name="Nicol R."/>
            <person name="Norbu C."/>
            <person name="Norbu N."/>
            <person name="Novod N."/>
            <person name="O'Neill B."/>
            <person name="Osman S."/>
            <person name="Markiewicz E."/>
            <person name="Oyono O.L."/>
            <person name="Patti C."/>
            <person name="Phunkhang P."/>
            <person name="Pierre F."/>
            <person name="Priest M."/>
            <person name="Raghuraman S."/>
            <person name="Rege F."/>
            <person name="Reyes R."/>
            <person name="Rise C."/>
            <person name="Rogov P."/>
            <person name="Ross K."/>
            <person name="Ryan E."/>
            <person name="Settipalli S."/>
            <person name="Shea T."/>
            <person name="Sherpa N."/>
            <person name="Shi L."/>
            <person name="Shih D."/>
            <person name="Sparrow T."/>
            <person name="Spaulding J."/>
            <person name="Stalker J."/>
            <person name="Stange-Thomann N."/>
            <person name="Stavropoulos S."/>
            <person name="Stone C."/>
            <person name="Strader C."/>
            <person name="Tesfaye S."/>
            <person name="Thomson T."/>
            <person name="Thoulutsang Y."/>
            <person name="Thoulutsang D."/>
            <person name="Topham K."/>
            <person name="Topping I."/>
            <person name="Tsamla T."/>
            <person name="Vassiliev H."/>
            <person name="Vo A."/>
            <person name="Wangchuk T."/>
            <person name="Wangdi T."/>
            <person name="Weiand M."/>
            <person name="Wilkinson J."/>
            <person name="Wilson A."/>
            <person name="Yadav S."/>
            <person name="Young G."/>
            <person name="Yu Q."/>
            <person name="Zembek L."/>
            <person name="Zhong D."/>
            <person name="Zimmer A."/>
            <person name="Zwirko Z."/>
            <person name="Jaffe D.B."/>
            <person name="Alvarez P."/>
            <person name="Brockman W."/>
            <person name="Butler J."/>
            <person name="Chin C."/>
            <person name="Gnerre S."/>
            <person name="Grabherr M."/>
            <person name="Kleber M."/>
            <person name="Mauceli E."/>
            <person name="MacCallum I."/>
        </authorList>
    </citation>
    <scope>NUCLEOTIDE SEQUENCE [LARGE SCALE GENOMIC DNA]</scope>
    <source>
        <strain evidence="10">Tucson 15010-1051.87</strain>
    </source>
</reference>
<evidence type="ECO:0000256" key="1">
    <source>
        <dbReference type="ARBA" id="ARBA00004651"/>
    </source>
</evidence>
<keyword evidence="6" id="KW-0675">Receptor</keyword>
<dbReference type="EMBL" id="CH940648">
    <property type="protein sequence ID" value="EDW60329.1"/>
    <property type="molecule type" value="Genomic_DNA"/>
</dbReference>
<evidence type="ECO:0000256" key="2">
    <source>
        <dbReference type="ARBA" id="ARBA00022475"/>
    </source>
</evidence>
<dbReference type="Proteomes" id="UP000008792">
    <property type="component" value="Unassembled WGS sequence"/>
</dbReference>
<evidence type="ECO:0000256" key="4">
    <source>
        <dbReference type="ARBA" id="ARBA00022989"/>
    </source>
</evidence>
<dbReference type="OMA" id="IGINDCC"/>
<dbReference type="OrthoDB" id="7882476at2759"/>
<evidence type="ECO:0000256" key="3">
    <source>
        <dbReference type="ARBA" id="ARBA00022692"/>
    </source>
</evidence>
<keyword evidence="5 8" id="KW-0472">Membrane</keyword>
<accession>B4LQ06</accession>
<name>B4LQ06_DROVI</name>
<dbReference type="FunCoup" id="B4LQ06">
    <property type="interactions" value="4"/>
</dbReference>
<dbReference type="GO" id="GO:0005886">
    <property type="term" value="C:plasma membrane"/>
    <property type="evidence" value="ECO:0007669"/>
    <property type="project" value="UniProtKB-SubCell"/>
</dbReference>
<evidence type="ECO:0000256" key="5">
    <source>
        <dbReference type="ARBA" id="ARBA00023136"/>
    </source>
</evidence>
<dbReference type="PhylomeDB" id="B4LQ06"/>
<evidence type="ECO:0008006" key="11">
    <source>
        <dbReference type="Google" id="ProtNLM"/>
    </source>
</evidence>
<comment type="subcellular location">
    <subcellularLocation>
        <location evidence="1">Cell membrane</location>
        <topology evidence="1">Multi-pass membrane protein</topology>
    </subcellularLocation>
</comment>
<keyword evidence="2" id="KW-1003">Cell membrane</keyword>
<dbReference type="InParanoid" id="B4LQ06"/>
<dbReference type="KEGG" id="dvi:6626399"/>
<keyword evidence="10" id="KW-1185">Reference proteome</keyword>
<evidence type="ECO:0000256" key="6">
    <source>
        <dbReference type="ARBA" id="ARBA00023170"/>
    </source>
</evidence>
<dbReference type="PANTHER" id="PTHR42643:SF39">
    <property type="entry name" value="IONOTROPIC RECEPTOR 56A-RELATED"/>
    <property type="match status" value="1"/>
</dbReference>
<feature type="transmembrane region" description="Helical" evidence="8">
    <location>
        <begin position="348"/>
        <end position="366"/>
    </location>
</feature>
<keyword evidence="7" id="KW-0325">Glycoprotein</keyword>
<evidence type="ECO:0000256" key="8">
    <source>
        <dbReference type="SAM" id="Phobius"/>
    </source>
</evidence>
<dbReference type="InterPro" id="IPR052192">
    <property type="entry name" value="Insect_Ionotropic_Sensory_Rcpt"/>
</dbReference>
<feature type="transmembrane region" description="Helical" evidence="8">
    <location>
        <begin position="403"/>
        <end position="420"/>
    </location>
</feature>
<evidence type="ECO:0000313" key="9">
    <source>
        <dbReference type="EMBL" id="EDW60329.1"/>
    </source>
</evidence>
<dbReference type="STRING" id="7244.B4LQ06"/>
<organism evidence="9 10">
    <name type="scientific">Drosophila virilis</name>
    <name type="common">Fruit fly</name>
    <dbReference type="NCBI Taxonomy" id="7244"/>
    <lineage>
        <taxon>Eukaryota</taxon>
        <taxon>Metazoa</taxon>
        <taxon>Ecdysozoa</taxon>
        <taxon>Arthropoda</taxon>
        <taxon>Hexapoda</taxon>
        <taxon>Insecta</taxon>
        <taxon>Pterygota</taxon>
        <taxon>Neoptera</taxon>
        <taxon>Endopterygota</taxon>
        <taxon>Diptera</taxon>
        <taxon>Brachycera</taxon>
        <taxon>Muscomorpha</taxon>
        <taxon>Ephydroidea</taxon>
        <taxon>Drosophilidae</taxon>
        <taxon>Drosophila</taxon>
    </lineage>
</organism>
<dbReference type="HOGENOM" id="CLU_028766_0_0_1"/>
<dbReference type="PANTHER" id="PTHR42643">
    <property type="entry name" value="IONOTROPIC RECEPTOR 20A-RELATED"/>
    <property type="match status" value="1"/>
</dbReference>
<gene>
    <name evidence="9" type="primary">Dvir\GJ21416</name>
    <name evidence="9" type="ORF">Dvir_GJ21416</name>
</gene>
<proteinExistence type="predicted"/>